<dbReference type="PANTHER" id="PTHR35747">
    <property type="entry name" value="BIFUNCTIONAL INHIBITOR/LIPID-TRANSFER PROTEIN/SEED STORAGE 2S ALBUMIN SUPERFAMILY PROTEIN"/>
    <property type="match status" value="1"/>
</dbReference>
<reference evidence="4" key="1">
    <citation type="submission" date="2023-05" db="EMBL/GenBank/DDBJ databases">
        <title>Nepenthes gracilis genome sequencing.</title>
        <authorList>
            <person name="Fukushima K."/>
        </authorList>
    </citation>
    <scope>NUCLEOTIDE SEQUENCE</scope>
    <source>
        <strain evidence="4">SING2019-196</strain>
    </source>
</reference>
<protein>
    <recommendedName>
        <fullName evidence="3">Bifunctional inhibitor/plant lipid transfer protein/seed storage helical domain-containing protein</fullName>
    </recommendedName>
</protein>
<feature type="signal peptide" evidence="2">
    <location>
        <begin position="1"/>
        <end position="24"/>
    </location>
</feature>
<gene>
    <name evidence="4" type="ORF">Nepgr_010290</name>
</gene>
<dbReference type="AlphaFoldDB" id="A0AAD3SC32"/>
<evidence type="ECO:0000256" key="1">
    <source>
        <dbReference type="SAM" id="MobiDB-lite"/>
    </source>
</evidence>
<organism evidence="4 5">
    <name type="scientific">Nepenthes gracilis</name>
    <name type="common">Slender pitcher plant</name>
    <dbReference type="NCBI Taxonomy" id="150966"/>
    <lineage>
        <taxon>Eukaryota</taxon>
        <taxon>Viridiplantae</taxon>
        <taxon>Streptophyta</taxon>
        <taxon>Embryophyta</taxon>
        <taxon>Tracheophyta</taxon>
        <taxon>Spermatophyta</taxon>
        <taxon>Magnoliopsida</taxon>
        <taxon>eudicotyledons</taxon>
        <taxon>Gunneridae</taxon>
        <taxon>Pentapetalae</taxon>
        <taxon>Caryophyllales</taxon>
        <taxon>Nepenthaceae</taxon>
        <taxon>Nepenthes</taxon>
    </lineage>
</organism>
<dbReference type="Pfam" id="PF14368">
    <property type="entry name" value="LTP_2"/>
    <property type="match status" value="1"/>
</dbReference>
<name>A0AAD3SC32_NEPGR</name>
<feature type="compositionally biased region" description="Polar residues" evidence="1">
    <location>
        <begin position="141"/>
        <end position="151"/>
    </location>
</feature>
<feature type="domain" description="Bifunctional inhibitor/plant lipid transfer protein/seed storage helical" evidence="3">
    <location>
        <begin position="30"/>
        <end position="114"/>
    </location>
</feature>
<keyword evidence="5" id="KW-1185">Reference proteome</keyword>
<sequence length="220" mass="23404">MAAVTASSFFFFSLLATIIGFSSARPQLQREHGGCTVDLISFSPCLPYVAAPPNYASSSPPPRCCAVYSATIDTGNHASCLCYLRREPSMLGFPLNVSRLLSLSSICPRNRTYSTSSRSNSTLASICSDLKALSPLQSTGAGSLNHSNAGPQVSPPPVAGLTPNSPESPPPHPPSSGLSEEFPQDSSSRKIRSSQKWFLQEDIFVFVLVSALQISCITET</sequence>
<dbReference type="PANTHER" id="PTHR35747:SF2">
    <property type="entry name" value="NON-SPECIFIC LIPID TRANSFER PROTEIN GPI-ANCHORED 25"/>
    <property type="match status" value="1"/>
</dbReference>
<evidence type="ECO:0000313" key="4">
    <source>
        <dbReference type="EMBL" id="GMH08450.1"/>
    </source>
</evidence>
<dbReference type="CDD" id="cd00010">
    <property type="entry name" value="AAI_LTSS"/>
    <property type="match status" value="1"/>
</dbReference>
<evidence type="ECO:0000259" key="3">
    <source>
        <dbReference type="Pfam" id="PF14368"/>
    </source>
</evidence>
<proteinExistence type="predicted"/>
<comment type="caution">
    <text evidence="4">The sequence shown here is derived from an EMBL/GenBank/DDBJ whole genome shotgun (WGS) entry which is preliminary data.</text>
</comment>
<dbReference type="InterPro" id="IPR053353">
    <property type="entry name" value="Plant_LTP_GPI-anchored"/>
</dbReference>
<feature type="chain" id="PRO_5042294600" description="Bifunctional inhibitor/plant lipid transfer protein/seed storage helical domain-containing protein" evidence="2">
    <location>
        <begin position="25"/>
        <end position="220"/>
    </location>
</feature>
<keyword evidence="2" id="KW-0732">Signal</keyword>
<evidence type="ECO:0000256" key="2">
    <source>
        <dbReference type="SAM" id="SignalP"/>
    </source>
</evidence>
<evidence type="ECO:0000313" key="5">
    <source>
        <dbReference type="Proteomes" id="UP001279734"/>
    </source>
</evidence>
<dbReference type="SUPFAM" id="SSF47699">
    <property type="entry name" value="Bifunctional inhibitor/lipid-transfer protein/seed storage 2S albumin"/>
    <property type="match status" value="1"/>
</dbReference>
<dbReference type="Gene3D" id="1.10.110.10">
    <property type="entry name" value="Plant lipid-transfer and hydrophobic proteins"/>
    <property type="match status" value="1"/>
</dbReference>
<feature type="region of interest" description="Disordered" evidence="1">
    <location>
        <begin position="141"/>
        <end position="186"/>
    </location>
</feature>
<dbReference type="Proteomes" id="UP001279734">
    <property type="component" value="Unassembled WGS sequence"/>
</dbReference>
<dbReference type="InterPro" id="IPR016140">
    <property type="entry name" value="Bifunc_inhib/LTP/seed_store"/>
</dbReference>
<dbReference type="EMBL" id="BSYO01000008">
    <property type="protein sequence ID" value="GMH08450.1"/>
    <property type="molecule type" value="Genomic_DNA"/>
</dbReference>
<accession>A0AAD3SC32</accession>
<dbReference type="InterPro" id="IPR036312">
    <property type="entry name" value="Bifun_inhib/LTP/seed_sf"/>
</dbReference>